<dbReference type="GO" id="GO:0016020">
    <property type="term" value="C:membrane"/>
    <property type="evidence" value="ECO:0007669"/>
    <property type="project" value="InterPro"/>
</dbReference>
<keyword evidence="2" id="KW-0472">Membrane</keyword>
<dbReference type="AlphaFoldDB" id="A0AAJ0GZT4"/>
<organism evidence="5 6">
    <name type="scientific">Chaetomium strumarium</name>
    <dbReference type="NCBI Taxonomy" id="1170767"/>
    <lineage>
        <taxon>Eukaryota</taxon>
        <taxon>Fungi</taxon>
        <taxon>Dikarya</taxon>
        <taxon>Ascomycota</taxon>
        <taxon>Pezizomycotina</taxon>
        <taxon>Sordariomycetes</taxon>
        <taxon>Sordariomycetidae</taxon>
        <taxon>Sordariales</taxon>
        <taxon>Chaetomiaceae</taxon>
        <taxon>Chaetomium</taxon>
    </lineage>
</organism>
<dbReference type="SUPFAM" id="SSF49313">
    <property type="entry name" value="Cadherin-like"/>
    <property type="match status" value="4"/>
</dbReference>
<feature type="region of interest" description="Disordered" evidence="1">
    <location>
        <begin position="964"/>
        <end position="983"/>
    </location>
</feature>
<evidence type="ECO:0000256" key="1">
    <source>
        <dbReference type="SAM" id="MobiDB-lite"/>
    </source>
</evidence>
<dbReference type="EMBL" id="JAUDZG010000002">
    <property type="protein sequence ID" value="KAK3309172.1"/>
    <property type="molecule type" value="Genomic_DNA"/>
</dbReference>
<keyword evidence="6" id="KW-1185">Reference proteome</keyword>
<feature type="compositionally biased region" description="Basic and acidic residues" evidence="1">
    <location>
        <begin position="633"/>
        <end position="643"/>
    </location>
</feature>
<dbReference type="RefSeq" id="XP_062724952.1">
    <property type="nucleotide sequence ID" value="XM_062867798.1"/>
</dbReference>
<feature type="compositionally biased region" description="Polar residues" evidence="1">
    <location>
        <begin position="877"/>
        <end position="896"/>
    </location>
</feature>
<reference evidence="5" key="1">
    <citation type="journal article" date="2023" name="Mol. Phylogenet. Evol.">
        <title>Genome-scale phylogeny and comparative genomics of the fungal order Sordariales.</title>
        <authorList>
            <person name="Hensen N."/>
            <person name="Bonometti L."/>
            <person name="Westerberg I."/>
            <person name="Brannstrom I.O."/>
            <person name="Guillou S."/>
            <person name="Cros-Aarteil S."/>
            <person name="Calhoun S."/>
            <person name="Haridas S."/>
            <person name="Kuo A."/>
            <person name="Mondo S."/>
            <person name="Pangilinan J."/>
            <person name="Riley R."/>
            <person name="LaButti K."/>
            <person name="Andreopoulos B."/>
            <person name="Lipzen A."/>
            <person name="Chen C."/>
            <person name="Yan M."/>
            <person name="Daum C."/>
            <person name="Ng V."/>
            <person name="Clum A."/>
            <person name="Steindorff A."/>
            <person name="Ohm R.A."/>
            <person name="Martin F."/>
            <person name="Silar P."/>
            <person name="Natvig D.O."/>
            <person name="Lalanne C."/>
            <person name="Gautier V."/>
            <person name="Ament-Velasquez S.L."/>
            <person name="Kruys A."/>
            <person name="Hutchinson M.I."/>
            <person name="Powell A.J."/>
            <person name="Barry K."/>
            <person name="Miller A.N."/>
            <person name="Grigoriev I.V."/>
            <person name="Debuchy R."/>
            <person name="Gladieux P."/>
            <person name="Hiltunen Thoren M."/>
            <person name="Johannesson H."/>
        </authorList>
    </citation>
    <scope>NUCLEOTIDE SEQUENCE</scope>
    <source>
        <strain evidence="5">CBS 333.67</strain>
    </source>
</reference>
<proteinExistence type="predicted"/>
<dbReference type="Gene3D" id="2.60.40.10">
    <property type="entry name" value="Immunoglobulins"/>
    <property type="match status" value="4"/>
</dbReference>
<dbReference type="Proteomes" id="UP001273166">
    <property type="component" value="Unassembled WGS sequence"/>
</dbReference>
<feature type="compositionally biased region" description="Low complexity" evidence="1">
    <location>
        <begin position="434"/>
        <end position="447"/>
    </location>
</feature>
<comment type="caution">
    <text evidence="5">The sequence shown here is derived from an EMBL/GenBank/DDBJ whole genome shotgun (WGS) entry which is preliminary data.</text>
</comment>
<evidence type="ECO:0000313" key="5">
    <source>
        <dbReference type="EMBL" id="KAK3309172.1"/>
    </source>
</evidence>
<dbReference type="InterPro" id="IPR015919">
    <property type="entry name" value="Cadherin-like_sf"/>
</dbReference>
<feature type="compositionally biased region" description="Polar residues" evidence="1">
    <location>
        <begin position="745"/>
        <end position="759"/>
    </location>
</feature>
<sequence>MVSPVPAWAVVLLLAALSTAAPTISFPINSQVPPVARIGEPFSFVFSPSTFSSSSPITYSLSNPPNWLSIDSKSRRLFGIPEEDDVAPGRVIGVPLSVVATDDSGSTTLPATLVVSRGPAPKVRIPLEEQVPDFGTFSPPSAIISSPSQAFSFRLRPDTFSDNPGAPISYYATMADNTPLPAWVSFDPGSLSFTGRTPPSESLVQPPQHFAFRVIAGDVPGFAGATLSFDIVVGTHQLTADETRVVLSATPGSPVSYTGLRSRVKIDGKPPTAQTATIVSVSNMPSWLSVDKDTWHISGTPPETAESTNLTVTIRDTYSNVLNVTVAVEVAHDKAGLFKGSVPEFTITAGEPFSFDLRPYLSKPEDTDVSVETDSSHSWIQFNPHTITLFGDAPGEVQDSAVDVNVNAKSKSSKEAVSLSFSILIRAASDGKGSTPTSDPTQTTDCQRSLGGDDSGKERFNPVLLAILLPLLVLLALATCALFWYFRRRKDSRKPALSTRDVSGPITGTFVARTAEPSVSRALPDFTKRFGKSFSADDVWGIEKNEYFESRSSFKANPDPSQRFGAARLLPPNGSPFSDRATAPEVTPVINSVSPGISRPGTRGKISSSLSSVTEASFGEIVDSRGLDSAGSDSRRSFRDRVEVNVPRLPQTPGSAHTRTPSSANAMETPRIGSSLTAPDTGSVPPRPESRFSYHPPAAVARKASWPWLKGIMAKRQVSKLLPEMRRLSEQPSVLTVETLESEKNGQPSGTPRLNNGTGASVHDLPSLPLLQFPSRASFDRSPARSGTAAGGYSGDLNLEQPESSSTANLIPPGPSMFGGQESSMTSFPDQRGIAADRPNLYDDLVMPNPFSTSRTWSTMPTTDEWVDETVESLALSRSTTQQQQNWTALQGSPSPVISGGRDATAPTSLPELVSSLRLPQLPTGFDESLAVPTPASLKPKTAPVGSSKGVEIPELLGLAHKSQSNGLSLRSEGSKSDHAVFI</sequence>
<evidence type="ECO:0000313" key="6">
    <source>
        <dbReference type="Proteomes" id="UP001273166"/>
    </source>
</evidence>
<keyword evidence="2" id="KW-0812">Transmembrane</keyword>
<dbReference type="InterPro" id="IPR006644">
    <property type="entry name" value="Cadg"/>
</dbReference>
<dbReference type="GO" id="GO:0005509">
    <property type="term" value="F:calcium ion binding"/>
    <property type="evidence" value="ECO:0007669"/>
    <property type="project" value="InterPro"/>
</dbReference>
<feature type="compositionally biased region" description="Basic and acidic residues" evidence="1">
    <location>
        <begin position="973"/>
        <end position="983"/>
    </location>
</feature>
<accession>A0AAJ0GZT4</accession>
<name>A0AAJ0GZT4_9PEZI</name>
<reference evidence="5" key="2">
    <citation type="submission" date="2023-06" db="EMBL/GenBank/DDBJ databases">
        <authorList>
            <consortium name="Lawrence Berkeley National Laboratory"/>
            <person name="Mondo S.J."/>
            <person name="Hensen N."/>
            <person name="Bonometti L."/>
            <person name="Westerberg I."/>
            <person name="Brannstrom I.O."/>
            <person name="Guillou S."/>
            <person name="Cros-Aarteil S."/>
            <person name="Calhoun S."/>
            <person name="Haridas S."/>
            <person name="Kuo A."/>
            <person name="Pangilinan J."/>
            <person name="Riley R."/>
            <person name="Labutti K."/>
            <person name="Andreopoulos B."/>
            <person name="Lipzen A."/>
            <person name="Chen C."/>
            <person name="Yanf M."/>
            <person name="Daum C."/>
            <person name="Ng V."/>
            <person name="Clum A."/>
            <person name="Steindorff A."/>
            <person name="Ohm R."/>
            <person name="Martin F."/>
            <person name="Silar P."/>
            <person name="Natvig D."/>
            <person name="Lalanne C."/>
            <person name="Gautier V."/>
            <person name="Ament-Velasquez S.L."/>
            <person name="Kruys A."/>
            <person name="Hutchinson M.I."/>
            <person name="Powell A.J."/>
            <person name="Barry K."/>
            <person name="Miller A.N."/>
            <person name="Grigoriev I.V."/>
            <person name="Debuchy R."/>
            <person name="Gladieux P."/>
            <person name="Thoren M.H."/>
            <person name="Johannesson H."/>
        </authorList>
    </citation>
    <scope>NUCLEOTIDE SEQUENCE</scope>
    <source>
        <strain evidence="5">CBS 333.67</strain>
    </source>
</reference>
<dbReference type="GeneID" id="87886627"/>
<feature type="transmembrane region" description="Helical" evidence="2">
    <location>
        <begin position="463"/>
        <end position="486"/>
    </location>
</feature>
<protein>
    <recommendedName>
        <fullName evidence="4">Dystroglycan-type cadherin-like domain-containing protein</fullName>
    </recommendedName>
</protein>
<evidence type="ECO:0000256" key="2">
    <source>
        <dbReference type="SAM" id="Phobius"/>
    </source>
</evidence>
<feature type="chain" id="PRO_5042459627" description="Dystroglycan-type cadherin-like domain-containing protein" evidence="3">
    <location>
        <begin position="21"/>
        <end position="983"/>
    </location>
</feature>
<feature type="domain" description="Dystroglycan-type cadherin-like" evidence="4">
    <location>
        <begin position="23"/>
        <end position="122"/>
    </location>
</feature>
<dbReference type="Pfam" id="PF05345">
    <property type="entry name" value="He_PIG"/>
    <property type="match status" value="3"/>
</dbReference>
<evidence type="ECO:0000259" key="4">
    <source>
        <dbReference type="SMART" id="SM00736"/>
    </source>
</evidence>
<feature type="region of interest" description="Disordered" evidence="1">
    <location>
        <begin position="926"/>
        <end position="949"/>
    </location>
</feature>
<feature type="region of interest" description="Disordered" evidence="1">
    <location>
        <begin position="877"/>
        <end position="905"/>
    </location>
</feature>
<evidence type="ECO:0000256" key="3">
    <source>
        <dbReference type="SAM" id="SignalP"/>
    </source>
</evidence>
<gene>
    <name evidence="5" type="ORF">B0T15DRAFT_509560</name>
</gene>
<feature type="region of interest" description="Disordered" evidence="1">
    <location>
        <begin position="624"/>
        <end position="694"/>
    </location>
</feature>
<dbReference type="SMART" id="SM00736">
    <property type="entry name" value="CADG"/>
    <property type="match status" value="2"/>
</dbReference>
<feature type="compositionally biased region" description="Polar residues" evidence="1">
    <location>
        <begin position="652"/>
        <end position="680"/>
    </location>
</feature>
<keyword evidence="2" id="KW-1133">Transmembrane helix</keyword>
<feature type="signal peptide" evidence="3">
    <location>
        <begin position="1"/>
        <end position="20"/>
    </location>
</feature>
<feature type="region of interest" description="Disordered" evidence="1">
    <location>
        <begin position="733"/>
        <end position="841"/>
    </location>
</feature>
<feature type="domain" description="Dystroglycan-type cadherin-like" evidence="4">
    <location>
        <begin position="139"/>
        <end position="240"/>
    </location>
</feature>
<dbReference type="InterPro" id="IPR013783">
    <property type="entry name" value="Ig-like_fold"/>
</dbReference>
<feature type="region of interest" description="Disordered" evidence="1">
    <location>
        <begin position="429"/>
        <end position="454"/>
    </location>
</feature>
<keyword evidence="3" id="KW-0732">Signal</keyword>